<keyword evidence="2" id="KW-1133">Transmembrane helix</keyword>
<evidence type="ECO:0000313" key="3">
    <source>
        <dbReference type="EMBL" id="TLD93369.1"/>
    </source>
</evidence>
<feature type="region of interest" description="Disordered" evidence="1">
    <location>
        <begin position="374"/>
        <end position="417"/>
    </location>
</feature>
<feature type="transmembrane region" description="Helical" evidence="2">
    <location>
        <begin position="43"/>
        <end position="76"/>
    </location>
</feature>
<dbReference type="Proteomes" id="UP000029921">
    <property type="component" value="Unassembled WGS sequence"/>
</dbReference>
<reference evidence="3 4" key="1">
    <citation type="journal article" date="2014" name="Genome Announc.">
        <title>Draft genome sequences of eight enterohepatic helicobacter species isolated from both laboratory and wild rodents.</title>
        <authorList>
            <person name="Sheh A."/>
            <person name="Shen Z."/>
            <person name="Fox J.G."/>
        </authorList>
    </citation>
    <scope>NUCLEOTIDE SEQUENCE [LARGE SCALE GENOMIC DNA]</scope>
    <source>
        <strain evidence="3 4">MIT 96-1001</strain>
    </source>
</reference>
<name>A0A4U8T1Q5_9HELI</name>
<dbReference type="EMBL" id="JRPE02000002">
    <property type="protein sequence ID" value="TLD93369.1"/>
    <property type="molecule type" value="Genomic_DNA"/>
</dbReference>
<protein>
    <submittedName>
        <fullName evidence="3">Uncharacterized protein</fullName>
    </submittedName>
</protein>
<evidence type="ECO:0000313" key="4">
    <source>
        <dbReference type="Proteomes" id="UP000029921"/>
    </source>
</evidence>
<evidence type="ECO:0000256" key="2">
    <source>
        <dbReference type="SAM" id="Phobius"/>
    </source>
</evidence>
<feature type="compositionally biased region" description="Basic and acidic residues" evidence="1">
    <location>
        <begin position="374"/>
        <end position="383"/>
    </location>
</feature>
<evidence type="ECO:0000256" key="1">
    <source>
        <dbReference type="SAM" id="MobiDB-lite"/>
    </source>
</evidence>
<comment type="caution">
    <text evidence="3">The sequence shown here is derived from an EMBL/GenBank/DDBJ whole genome shotgun (WGS) entry which is preliminary data.</text>
</comment>
<feature type="compositionally biased region" description="Basic and acidic residues" evidence="1">
    <location>
        <begin position="283"/>
        <end position="336"/>
    </location>
</feature>
<dbReference type="AlphaFoldDB" id="A0A4U8T1Q5"/>
<keyword evidence="2" id="KW-0472">Membrane</keyword>
<feature type="region of interest" description="Disordered" evidence="1">
    <location>
        <begin position="240"/>
        <end position="345"/>
    </location>
</feature>
<keyword evidence="2" id="KW-0812">Transmembrane</keyword>
<organism evidence="3 4">
    <name type="scientific">Helicobacter magdeburgensis</name>
    <dbReference type="NCBI Taxonomy" id="471858"/>
    <lineage>
        <taxon>Bacteria</taxon>
        <taxon>Pseudomonadati</taxon>
        <taxon>Campylobacterota</taxon>
        <taxon>Epsilonproteobacteria</taxon>
        <taxon>Campylobacterales</taxon>
        <taxon>Helicobacteraceae</taxon>
        <taxon>Helicobacter</taxon>
    </lineage>
</organism>
<proteinExistence type="predicted"/>
<sequence length="550" mass="63283">MENQIAKIANFTKEHLESLGLESLEKPIFDFLHFFATLNSFEKIFLCGVLLFVSFLILWLFLKFLRGILFSLAVLLGIKKKKRKLEIVSGKIATPSSLDFKQKGFFALWNKARLLAAAYKLARIEEEIQKDKPVRLSLSQAIFVIQNYDKYNYFAAEDGKIKFEKVKKQIDEREAVIVDTEIEEEKEQKQLETPEQIVERMTGGRAKIIFDDDGNIASFKDIHKEQEEALKKMQRNDMSNFAPKNIPAKTPSQNGVKSDGNRYESWSKQMNAEGHKNSGAKPNTEERTNLTQKERLENAKEAEAKIREEKKAHSAKDLKMSLRFKNSGEKQAKKDPTNISQKGDGIEVIEMPEAIANLNNLDVSDFDVDFIGKEPEQKKEKQKNAKMMKAALKESQKPKTQNKSVENKKNTEKKESQAFELKADDFEIEKPVVKTEQPKPKAEAPKIEKEGAKEAQEDYAATFVMKHCTKEDIENKEVFIDKKNSMVLFKKSFFSKLGKPQDSAREKQYWGKLEGRYNIRLELNVLNEYFDPERLIGLKIRSISDLNISQ</sequence>
<keyword evidence="4" id="KW-1185">Reference proteome</keyword>
<feature type="compositionally biased region" description="Basic and acidic residues" evidence="1">
    <location>
        <begin position="405"/>
        <end position="417"/>
    </location>
</feature>
<accession>A0A4U8T1Q5</accession>
<gene>
    <name evidence="3" type="ORF">LS74_001160</name>
</gene>